<feature type="transmembrane region" description="Helical" evidence="2">
    <location>
        <begin position="293"/>
        <end position="314"/>
    </location>
</feature>
<dbReference type="RefSeq" id="XP_062803150.1">
    <property type="nucleotide sequence ID" value="XM_062944335.1"/>
</dbReference>
<keyword evidence="2" id="KW-0812">Transmembrane</keyword>
<gene>
    <name evidence="3" type="ORF">QC764_206280</name>
</gene>
<evidence type="ECO:0000313" key="4">
    <source>
        <dbReference type="Proteomes" id="UP001323617"/>
    </source>
</evidence>
<keyword evidence="4" id="KW-1185">Reference proteome</keyword>
<comment type="caution">
    <text evidence="3">The sequence shown here is derived from an EMBL/GenBank/DDBJ whole genome shotgun (WGS) entry which is preliminary data.</text>
</comment>
<sequence length="330" mass="36215">MREMEFAGLQPQKLAPAGRPITVGLYDREWKWSSSYPQLSRCQRMAAPVRPDPQVQMLPSAAADRPFPIGAFARSSPSVLNSPNCPQNTADKASGTAPEDVFERKATDVTTHRSTPSARHFSNRARSISCWEGVTGPFCFNNKLYSPRYSQASSVDHSNQPAHIMASLTDNNNNNKPGLTVETTSMSRLSTKTSQETLTPEPFPTLTEKDTSASRLSDLSTPATTHRLNPFDTDIEAMITNENSHKRSAECTKGGTDCQVWPGQDHWKRKAKAAKKNRRACNCLAGLSKRNRILVKILLIFLIVGIAVGVGFGVSKPLGAGIWRSETQNS</sequence>
<dbReference type="GeneID" id="87965200"/>
<dbReference type="Proteomes" id="UP001323617">
    <property type="component" value="Unassembled WGS sequence"/>
</dbReference>
<evidence type="ECO:0000313" key="3">
    <source>
        <dbReference type="EMBL" id="KAK4679680.1"/>
    </source>
</evidence>
<accession>A0ABR0IHL6</accession>
<feature type="compositionally biased region" description="Polar residues" evidence="1">
    <location>
        <begin position="213"/>
        <end position="227"/>
    </location>
</feature>
<protein>
    <submittedName>
        <fullName evidence="3">Uncharacterized protein</fullName>
    </submittedName>
</protein>
<feature type="region of interest" description="Disordered" evidence="1">
    <location>
        <begin position="78"/>
        <end position="99"/>
    </location>
</feature>
<feature type="compositionally biased region" description="Low complexity" evidence="1">
    <location>
        <begin position="196"/>
        <end position="206"/>
    </location>
</feature>
<proteinExistence type="predicted"/>
<feature type="compositionally biased region" description="Polar residues" evidence="1">
    <location>
        <begin position="168"/>
        <end position="195"/>
    </location>
</feature>
<keyword evidence="2" id="KW-0472">Membrane</keyword>
<evidence type="ECO:0000256" key="1">
    <source>
        <dbReference type="SAM" id="MobiDB-lite"/>
    </source>
</evidence>
<reference evidence="3 4" key="1">
    <citation type="journal article" date="2023" name="bioRxiv">
        <title>High-quality genome assemblies of four members of thePodospora anserinaspecies complex.</title>
        <authorList>
            <person name="Ament-Velasquez S.L."/>
            <person name="Vogan A.A."/>
            <person name="Wallerman O."/>
            <person name="Hartmann F."/>
            <person name="Gautier V."/>
            <person name="Silar P."/>
            <person name="Giraud T."/>
            <person name="Johannesson H."/>
        </authorList>
    </citation>
    <scope>NUCLEOTIDE SEQUENCE [LARGE SCALE GENOMIC DNA]</scope>
    <source>
        <strain evidence="3 4">CBS 124.78</strain>
    </source>
</reference>
<organism evidence="3 4">
    <name type="scientific">Podospora pseudoanserina</name>
    <dbReference type="NCBI Taxonomy" id="2609844"/>
    <lineage>
        <taxon>Eukaryota</taxon>
        <taxon>Fungi</taxon>
        <taxon>Dikarya</taxon>
        <taxon>Ascomycota</taxon>
        <taxon>Pezizomycotina</taxon>
        <taxon>Sordariomycetes</taxon>
        <taxon>Sordariomycetidae</taxon>
        <taxon>Sordariales</taxon>
        <taxon>Podosporaceae</taxon>
        <taxon>Podospora</taxon>
    </lineage>
</organism>
<keyword evidence="2" id="KW-1133">Transmembrane helix</keyword>
<feature type="region of interest" description="Disordered" evidence="1">
    <location>
        <begin position="167"/>
        <end position="227"/>
    </location>
</feature>
<feature type="compositionally biased region" description="Polar residues" evidence="1">
    <location>
        <begin position="78"/>
        <end position="91"/>
    </location>
</feature>
<name>A0ABR0IHL6_9PEZI</name>
<dbReference type="EMBL" id="JAFFHC010000002">
    <property type="protein sequence ID" value="KAK4679680.1"/>
    <property type="molecule type" value="Genomic_DNA"/>
</dbReference>
<evidence type="ECO:0000256" key="2">
    <source>
        <dbReference type="SAM" id="Phobius"/>
    </source>
</evidence>